<proteinExistence type="predicted"/>
<evidence type="ECO:0000313" key="3">
    <source>
        <dbReference type="Proteomes" id="UP001295684"/>
    </source>
</evidence>
<feature type="compositionally biased region" description="Basic and acidic residues" evidence="1">
    <location>
        <begin position="225"/>
        <end position="241"/>
    </location>
</feature>
<name>A0AAD1X6S9_EUPCR</name>
<organism evidence="2 3">
    <name type="scientific">Euplotes crassus</name>
    <dbReference type="NCBI Taxonomy" id="5936"/>
    <lineage>
        <taxon>Eukaryota</taxon>
        <taxon>Sar</taxon>
        <taxon>Alveolata</taxon>
        <taxon>Ciliophora</taxon>
        <taxon>Intramacronucleata</taxon>
        <taxon>Spirotrichea</taxon>
        <taxon>Hypotrichia</taxon>
        <taxon>Euplotida</taxon>
        <taxon>Euplotidae</taxon>
        <taxon>Moneuplotes</taxon>
    </lineage>
</organism>
<comment type="caution">
    <text evidence="2">The sequence shown here is derived from an EMBL/GenBank/DDBJ whole genome shotgun (WGS) entry which is preliminary data.</text>
</comment>
<gene>
    <name evidence="2" type="ORF">ECRASSUSDP1_LOCUS826</name>
</gene>
<evidence type="ECO:0000313" key="2">
    <source>
        <dbReference type="EMBL" id="CAI2359535.1"/>
    </source>
</evidence>
<protein>
    <submittedName>
        <fullName evidence="2">Uncharacterized protein</fullName>
    </submittedName>
</protein>
<feature type="region of interest" description="Disordered" evidence="1">
    <location>
        <begin position="1"/>
        <end position="22"/>
    </location>
</feature>
<feature type="compositionally biased region" description="Basic and acidic residues" evidence="1">
    <location>
        <begin position="168"/>
        <end position="191"/>
    </location>
</feature>
<feature type="region of interest" description="Disordered" evidence="1">
    <location>
        <begin position="493"/>
        <end position="517"/>
    </location>
</feature>
<reference evidence="2" key="1">
    <citation type="submission" date="2023-07" db="EMBL/GenBank/DDBJ databases">
        <authorList>
            <consortium name="AG Swart"/>
            <person name="Singh M."/>
            <person name="Singh A."/>
            <person name="Seah K."/>
            <person name="Emmerich C."/>
        </authorList>
    </citation>
    <scope>NUCLEOTIDE SEQUENCE</scope>
    <source>
        <strain evidence="2">DP1</strain>
    </source>
</reference>
<accession>A0AAD1X6S9</accession>
<dbReference type="AlphaFoldDB" id="A0AAD1X6S9"/>
<keyword evidence="3" id="KW-1185">Reference proteome</keyword>
<feature type="compositionally biased region" description="Basic and acidic residues" evidence="1">
    <location>
        <begin position="7"/>
        <end position="22"/>
    </location>
</feature>
<evidence type="ECO:0000256" key="1">
    <source>
        <dbReference type="SAM" id="MobiDB-lite"/>
    </source>
</evidence>
<dbReference type="Proteomes" id="UP001295684">
    <property type="component" value="Unassembled WGS sequence"/>
</dbReference>
<sequence>MFQAEIESSHNRRKSALDHLRDSQLTRKQTQEVLKKLLQRDKVVPSKPRCINKTTRECVCEHCKKSKIQFINKDSLNDAQTRLLIEGDKVRYELSLDKIKRIHKQQLFEVHNLDIFTNMGVKSLSNKMKAIEPTYTTTDMDLREVHPPLPVFQKFEKAKKKRSISQGGEKHNNKNTSKMHDQKSHKTDSEGHFNPFEIMGEQSNPLEIRNRRSVLSYKYNKSQAKKSETEENSEKAERKDTAPVSRRGSQSFQAKFKPQHKHFINTKIDPKELVKLKSLNTRAHSPRLSAQNKLQKSREFKKIAKNSETKKCQFKKDKKNSQHKASLCELQSSQKLSIIESNKDDLTKSFGCQTFEKPLQSPKINKDLYINEYAMINVQKKRKCNSKTPIGGVRVPQIIKYRNMPILRSKAKVSGDSKVQYKAKEILTFKFNATEPDICFGGNINSLINQSNTTMSIYSPSKLTNKTTHNLGSKISSIKSYMAQTHSRISKAVKGKVASSHGLRTPARNNTSVGSPSVHFRNKNITHKITAKPQFRELLKSKFNTLKGLHMSSEV</sequence>
<dbReference type="EMBL" id="CAMPGE010000778">
    <property type="protein sequence ID" value="CAI2359535.1"/>
    <property type="molecule type" value="Genomic_DNA"/>
</dbReference>
<feature type="region of interest" description="Disordered" evidence="1">
    <location>
        <begin position="151"/>
        <end position="255"/>
    </location>
</feature>